<evidence type="ECO:0000313" key="1">
    <source>
        <dbReference type="EMBL" id="KAG2273673.1"/>
    </source>
</evidence>
<accession>A0A8X7QQ10</accession>
<gene>
    <name evidence="1" type="ORF">Bca52824_056228</name>
</gene>
<comment type="caution">
    <text evidence="1">The sequence shown here is derived from an EMBL/GenBank/DDBJ whole genome shotgun (WGS) entry which is preliminary data.</text>
</comment>
<organism evidence="1 2">
    <name type="scientific">Brassica carinata</name>
    <name type="common">Ethiopian mustard</name>
    <name type="synonym">Abyssinian cabbage</name>
    <dbReference type="NCBI Taxonomy" id="52824"/>
    <lineage>
        <taxon>Eukaryota</taxon>
        <taxon>Viridiplantae</taxon>
        <taxon>Streptophyta</taxon>
        <taxon>Embryophyta</taxon>
        <taxon>Tracheophyta</taxon>
        <taxon>Spermatophyta</taxon>
        <taxon>Magnoliopsida</taxon>
        <taxon>eudicotyledons</taxon>
        <taxon>Gunneridae</taxon>
        <taxon>Pentapetalae</taxon>
        <taxon>rosids</taxon>
        <taxon>malvids</taxon>
        <taxon>Brassicales</taxon>
        <taxon>Brassicaceae</taxon>
        <taxon>Brassiceae</taxon>
        <taxon>Brassica</taxon>
    </lineage>
</organism>
<dbReference type="EMBL" id="JAAMPC010000012">
    <property type="protein sequence ID" value="KAG2273673.1"/>
    <property type="molecule type" value="Genomic_DNA"/>
</dbReference>
<dbReference type="AlphaFoldDB" id="A0A8X7QQ10"/>
<sequence>MIVALAVAAMLQRKRHCQDKERSPERATEERRGVYHFLGWKLGDFVKSRPLRVSKMTRAEIRMSCE</sequence>
<protein>
    <submittedName>
        <fullName evidence="1">Uncharacterized protein</fullName>
    </submittedName>
</protein>
<dbReference type="Proteomes" id="UP000886595">
    <property type="component" value="Unassembled WGS sequence"/>
</dbReference>
<evidence type="ECO:0000313" key="2">
    <source>
        <dbReference type="Proteomes" id="UP000886595"/>
    </source>
</evidence>
<reference evidence="1 2" key="1">
    <citation type="submission" date="2020-02" db="EMBL/GenBank/DDBJ databases">
        <authorList>
            <person name="Ma Q."/>
            <person name="Huang Y."/>
            <person name="Song X."/>
            <person name="Pei D."/>
        </authorList>
    </citation>
    <scope>NUCLEOTIDE SEQUENCE [LARGE SCALE GENOMIC DNA]</scope>
    <source>
        <strain evidence="1">Sxm20200214</strain>
        <tissue evidence="1">Leaf</tissue>
    </source>
</reference>
<proteinExistence type="predicted"/>
<name>A0A8X7QQ10_BRACI</name>
<keyword evidence="2" id="KW-1185">Reference proteome</keyword>